<keyword evidence="1" id="KW-0012">Acyltransferase</keyword>
<dbReference type="GO" id="GO:0016020">
    <property type="term" value="C:membrane"/>
    <property type="evidence" value="ECO:0007669"/>
    <property type="project" value="InterPro"/>
</dbReference>
<evidence type="ECO:0000256" key="2">
    <source>
        <dbReference type="ARBA" id="ARBA00047375"/>
    </source>
</evidence>
<keyword evidence="1" id="KW-0808">Transferase</keyword>
<gene>
    <name evidence="5" type="ORF">F3Y22_tig00112491pilonHSYRG00033</name>
</gene>
<evidence type="ECO:0000313" key="5">
    <source>
        <dbReference type="EMBL" id="KAE8666678.1"/>
    </source>
</evidence>
<dbReference type="Proteomes" id="UP000436088">
    <property type="component" value="Unassembled WGS sequence"/>
</dbReference>
<dbReference type="EMBL" id="VEPZ02001593">
    <property type="protein sequence ID" value="KAE8666678.1"/>
    <property type="molecule type" value="Genomic_DNA"/>
</dbReference>
<protein>
    <submittedName>
        <fullName evidence="5">3-ketoacyl-CoA synthase 3</fullName>
    </submittedName>
</protein>
<reference evidence="5" key="1">
    <citation type="submission" date="2019-09" db="EMBL/GenBank/DDBJ databases">
        <title>Draft genome information of white flower Hibiscus syriacus.</title>
        <authorList>
            <person name="Kim Y.-M."/>
        </authorList>
    </citation>
    <scope>NUCLEOTIDE SEQUENCE [LARGE SCALE GENOMIC DNA]</scope>
    <source>
        <strain evidence="5">YM2019G1</strain>
    </source>
</reference>
<name>A0A6A2WY52_HIBSY</name>
<dbReference type="InterPro" id="IPR016039">
    <property type="entry name" value="Thiolase-like"/>
</dbReference>
<evidence type="ECO:0000313" key="6">
    <source>
        <dbReference type="Proteomes" id="UP000436088"/>
    </source>
</evidence>
<dbReference type="GO" id="GO:0009922">
    <property type="term" value="F:fatty acid elongase activity"/>
    <property type="evidence" value="ECO:0007669"/>
    <property type="project" value="UniProtKB-EC"/>
</dbReference>
<keyword evidence="3" id="KW-0732">Signal</keyword>
<dbReference type="PANTHER" id="PTHR31561">
    <property type="entry name" value="3-KETOACYL-COA SYNTHASE"/>
    <property type="match status" value="1"/>
</dbReference>
<dbReference type="InterPro" id="IPR013601">
    <property type="entry name" value="FAE1_typ3_polyketide_synth"/>
</dbReference>
<evidence type="ECO:0000256" key="1">
    <source>
        <dbReference type="ARBA" id="ARBA00023315"/>
    </source>
</evidence>
<comment type="caution">
    <text evidence="5">The sequence shown here is derived from an EMBL/GenBank/DDBJ whole genome shotgun (WGS) entry which is preliminary data.</text>
</comment>
<dbReference type="SUPFAM" id="SSF53901">
    <property type="entry name" value="Thiolase-like"/>
    <property type="match status" value="2"/>
</dbReference>
<feature type="domain" description="FAE" evidence="4">
    <location>
        <begin position="22"/>
        <end position="159"/>
    </location>
</feature>
<dbReference type="Pfam" id="PF08392">
    <property type="entry name" value="FAE1_CUT1_RppA"/>
    <property type="match status" value="2"/>
</dbReference>
<evidence type="ECO:0000259" key="4">
    <source>
        <dbReference type="Pfam" id="PF08392"/>
    </source>
</evidence>
<accession>A0A6A2WY52</accession>
<sequence>MELFFLLLTIPLYFSSCCGSGVDFCGEVMKRNKNLGLNEYKFLLKAGVSSGIGDQTYSTKIMFSGREECPKLEDGISEMDEFFHDSIAKVLSKAGISPQEIDVLLVNVSMLSAVPSLSSRIINHYKMRPDIKSFNLTGMACSTSLISLEIVRNVFKSYNEQDRSASNDGFVEFKLISRHRQMDDSLKLFVPFRWLRNPFDEQVVLKTSSNVQTEMLDDEGIRGVFLSKSLPKAAISSLADNLKIIAPKILPFRELLRFKAVSLVKIWNDRRGYAPNRPIKEGVNFKSGVDHFCIHTGGRAVIDGVGVSLGLTEYDLEPARMTLHRYGNT</sequence>
<proteinExistence type="predicted"/>
<evidence type="ECO:0000256" key="3">
    <source>
        <dbReference type="SAM" id="SignalP"/>
    </source>
</evidence>
<dbReference type="InterPro" id="IPR012392">
    <property type="entry name" value="3-ktacl-CoA_syn"/>
</dbReference>
<feature type="domain" description="FAE" evidence="4">
    <location>
        <begin position="213"/>
        <end position="264"/>
    </location>
</feature>
<feature type="signal peptide" evidence="3">
    <location>
        <begin position="1"/>
        <end position="19"/>
    </location>
</feature>
<dbReference type="Gene3D" id="3.40.47.10">
    <property type="match status" value="2"/>
</dbReference>
<keyword evidence="6" id="KW-1185">Reference proteome</keyword>
<comment type="catalytic activity">
    <reaction evidence="2">
        <text>a very-long-chain acyl-CoA + malonyl-CoA + H(+) = a very-long-chain 3-oxoacyl-CoA + CO2 + CoA</text>
        <dbReference type="Rhea" id="RHEA:32727"/>
        <dbReference type="ChEBI" id="CHEBI:15378"/>
        <dbReference type="ChEBI" id="CHEBI:16526"/>
        <dbReference type="ChEBI" id="CHEBI:57287"/>
        <dbReference type="ChEBI" id="CHEBI:57384"/>
        <dbReference type="ChEBI" id="CHEBI:90725"/>
        <dbReference type="ChEBI" id="CHEBI:90736"/>
        <dbReference type="EC" id="2.3.1.199"/>
    </reaction>
</comment>
<dbReference type="GO" id="GO:0006633">
    <property type="term" value="P:fatty acid biosynthetic process"/>
    <property type="evidence" value="ECO:0007669"/>
    <property type="project" value="InterPro"/>
</dbReference>
<feature type="chain" id="PRO_5025457601" evidence="3">
    <location>
        <begin position="20"/>
        <end position="329"/>
    </location>
</feature>
<dbReference type="AlphaFoldDB" id="A0A6A2WY52"/>
<organism evidence="5 6">
    <name type="scientific">Hibiscus syriacus</name>
    <name type="common">Rose of Sharon</name>
    <dbReference type="NCBI Taxonomy" id="106335"/>
    <lineage>
        <taxon>Eukaryota</taxon>
        <taxon>Viridiplantae</taxon>
        <taxon>Streptophyta</taxon>
        <taxon>Embryophyta</taxon>
        <taxon>Tracheophyta</taxon>
        <taxon>Spermatophyta</taxon>
        <taxon>Magnoliopsida</taxon>
        <taxon>eudicotyledons</taxon>
        <taxon>Gunneridae</taxon>
        <taxon>Pentapetalae</taxon>
        <taxon>rosids</taxon>
        <taxon>malvids</taxon>
        <taxon>Malvales</taxon>
        <taxon>Malvaceae</taxon>
        <taxon>Malvoideae</taxon>
        <taxon>Hibiscus</taxon>
    </lineage>
</organism>